<comment type="cofactor">
    <cofactor evidence="1">
        <name>Zn(2+)</name>
        <dbReference type="ChEBI" id="CHEBI:29105"/>
    </cofactor>
</comment>
<dbReference type="PANTHER" id="PTHR46233:SF3">
    <property type="entry name" value="HYDROXYACYLGLUTATHIONE HYDROLASE GLOC"/>
    <property type="match status" value="1"/>
</dbReference>
<evidence type="ECO:0000256" key="4">
    <source>
        <dbReference type="ARBA" id="ARBA00022833"/>
    </source>
</evidence>
<feature type="domain" description="Metallo-beta-lactamase" evidence="5">
    <location>
        <begin position="12"/>
        <end position="171"/>
    </location>
</feature>
<evidence type="ECO:0000256" key="2">
    <source>
        <dbReference type="ARBA" id="ARBA00022723"/>
    </source>
</evidence>
<evidence type="ECO:0000256" key="3">
    <source>
        <dbReference type="ARBA" id="ARBA00022801"/>
    </source>
</evidence>
<dbReference type="InterPro" id="IPR051453">
    <property type="entry name" value="MBL_Glyoxalase_II"/>
</dbReference>
<dbReference type="EMBL" id="CADCVO010000346">
    <property type="protein sequence ID" value="CAA9499734.1"/>
    <property type="molecule type" value="Genomic_DNA"/>
</dbReference>
<evidence type="ECO:0000256" key="1">
    <source>
        <dbReference type="ARBA" id="ARBA00001947"/>
    </source>
</evidence>
<dbReference type="SUPFAM" id="SSF56281">
    <property type="entry name" value="Metallo-hydrolase/oxidoreductase"/>
    <property type="match status" value="1"/>
</dbReference>
<sequence>MVIERSLLPNFLTNTYLVGREGGEGFFVDAGGPVAPLVARADELGITPTHVLLTHHHGDHVVDLPALLERWPGIEVLAHPEERVDGVTGTMHGGDELQVAGMTVRALATPGHTAGMLALVVEDNVFTGDTLFKNSVGGVRAPGSTSFEDIRSSIMDTLMALPPDTRVLPGHTDPTTIGEEWESNAFVRVWRGLDPEGDEPCTALGEPATLVLWGDDYDGGHKAWVRWPDGRDDIVPGSKVQRP</sequence>
<dbReference type="InterPro" id="IPR001279">
    <property type="entry name" value="Metallo-B-lactamas"/>
</dbReference>
<evidence type="ECO:0000259" key="5">
    <source>
        <dbReference type="SMART" id="SM00849"/>
    </source>
</evidence>
<gene>
    <name evidence="6" type="ORF">AVDCRST_MAG13-2174</name>
</gene>
<dbReference type="EC" id="3.1.2.6" evidence="6"/>
<dbReference type="Pfam" id="PF00753">
    <property type="entry name" value="Lactamase_B"/>
    <property type="match status" value="1"/>
</dbReference>
<keyword evidence="4" id="KW-0862">Zinc</keyword>
<dbReference type="Gene3D" id="3.60.15.10">
    <property type="entry name" value="Ribonuclease Z/Hydroxyacylglutathione hydrolase-like"/>
    <property type="match status" value="1"/>
</dbReference>
<dbReference type="InterPro" id="IPR036866">
    <property type="entry name" value="RibonucZ/Hydroxyglut_hydro"/>
</dbReference>
<dbReference type="GO" id="GO:0046872">
    <property type="term" value="F:metal ion binding"/>
    <property type="evidence" value="ECO:0007669"/>
    <property type="project" value="UniProtKB-KW"/>
</dbReference>
<dbReference type="AlphaFoldDB" id="A0A6J4SHS0"/>
<name>A0A6J4SHS0_9ACTN</name>
<organism evidence="6">
    <name type="scientific">uncultured Solirubrobacteraceae bacterium</name>
    <dbReference type="NCBI Taxonomy" id="1162706"/>
    <lineage>
        <taxon>Bacteria</taxon>
        <taxon>Bacillati</taxon>
        <taxon>Actinomycetota</taxon>
        <taxon>Thermoleophilia</taxon>
        <taxon>Solirubrobacterales</taxon>
        <taxon>Solirubrobacteraceae</taxon>
        <taxon>environmental samples</taxon>
    </lineage>
</organism>
<dbReference type="SMART" id="SM00849">
    <property type="entry name" value="Lactamase_B"/>
    <property type="match status" value="1"/>
</dbReference>
<protein>
    <submittedName>
        <fullName evidence="6">Hydroxyacylglutathione hydrolase</fullName>
        <ecNumber evidence="6">3.1.2.6</ecNumber>
    </submittedName>
</protein>
<keyword evidence="2" id="KW-0479">Metal-binding</keyword>
<accession>A0A6J4SHS0</accession>
<evidence type="ECO:0000313" key="6">
    <source>
        <dbReference type="EMBL" id="CAA9499734.1"/>
    </source>
</evidence>
<dbReference type="GO" id="GO:0004416">
    <property type="term" value="F:hydroxyacylglutathione hydrolase activity"/>
    <property type="evidence" value="ECO:0007669"/>
    <property type="project" value="UniProtKB-EC"/>
</dbReference>
<dbReference type="PANTHER" id="PTHR46233">
    <property type="entry name" value="HYDROXYACYLGLUTATHIONE HYDROLASE GLOC"/>
    <property type="match status" value="1"/>
</dbReference>
<dbReference type="CDD" id="cd06262">
    <property type="entry name" value="metallo-hydrolase-like_MBL-fold"/>
    <property type="match status" value="1"/>
</dbReference>
<reference evidence="6" key="1">
    <citation type="submission" date="2020-02" db="EMBL/GenBank/DDBJ databases">
        <authorList>
            <person name="Meier V. D."/>
        </authorList>
    </citation>
    <scope>NUCLEOTIDE SEQUENCE</scope>
    <source>
        <strain evidence="6">AVDCRST_MAG13</strain>
    </source>
</reference>
<proteinExistence type="predicted"/>
<keyword evidence="3 6" id="KW-0378">Hydrolase</keyword>